<evidence type="ECO:0000256" key="1">
    <source>
        <dbReference type="SAM" id="SignalP"/>
    </source>
</evidence>
<feature type="chain" id="PRO_5045929331" description="Gas vesicle protein" evidence="1">
    <location>
        <begin position="22"/>
        <end position="119"/>
    </location>
</feature>
<evidence type="ECO:0008006" key="4">
    <source>
        <dbReference type="Google" id="ProtNLM"/>
    </source>
</evidence>
<comment type="caution">
    <text evidence="2">The sequence shown here is derived from an EMBL/GenBank/DDBJ whole genome shotgun (WGS) entry which is preliminary data.</text>
</comment>
<dbReference type="EMBL" id="JBHTKX010000001">
    <property type="protein sequence ID" value="MFD1127047.1"/>
    <property type="molecule type" value="Genomic_DNA"/>
</dbReference>
<evidence type="ECO:0000313" key="3">
    <source>
        <dbReference type="Proteomes" id="UP001597169"/>
    </source>
</evidence>
<keyword evidence="3" id="KW-1185">Reference proteome</keyword>
<evidence type="ECO:0000313" key="2">
    <source>
        <dbReference type="EMBL" id="MFD1127047.1"/>
    </source>
</evidence>
<feature type="signal peptide" evidence="1">
    <location>
        <begin position="1"/>
        <end position="21"/>
    </location>
</feature>
<dbReference type="Proteomes" id="UP001597169">
    <property type="component" value="Unassembled WGS sequence"/>
</dbReference>
<dbReference type="RefSeq" id="WP_091158084.1">
    <property type="nucleotide sequence ID" value="NZ_JBHTKX010000001.1"/>
</dbReference>
<accession>A0ABW3PLU5</accession>
<keyword evidence="1" id="KW-0732">Signal</keyword>
<proteinExistence type="predicted"/>
<gene>
    <name evidence="2" type="ORF">ACFQ3J_02550</name>
</gene>
<reference evidence="3" key="1">
    <citation type="journal article" date="2019" name="Int. J. Syst. Evol. Microbiol.">
        <title>The Global Catalogue of Microorganisms (GCM) 10K type strain sequencing project: providing services to taxonomists for standard genome sequencing and annotation.</title>
        <authorList>
            <consortium name="The Broad Institute Genomics Platform"/>
            <consortium name="The Broad Institute Genome Sequencing Center for Infectious Disease"/>
            <person name="Wu L."/>
            <person name="Ma J."/>
        </authorList>
    </citation>
    <scope>NUCLEOTIDE SEQUENCE [LARGE SCALE GENOMIC DNA]</scope>
    <source>
        <strain evidence="3">CCUG 53519</strain>
    </source>
</reference>
<organism evidence="2 3">
    <name type="scientific">Paenibacillus provencensis</name>
    <dbReference type="NCBI Taxonomy" id="441151"/>
    <lineage>
        <taxon>Bacteria</taxon>
        <taxon>Bacillati</taxon>
        <taxon>Bacillota</taxon>
        <taxon>Bacilli</taxon>
        <taxon>Bacillales</taxon>
        <taxon>Paenibacillaceae</taxon>
        <taxon>Paenibacillus</taxon>
    </lineage>
</organism>
<protein>
    <recommendedName>
        <fullName evidence="4">Gas vesicle protein</fullName>
    </recommendedName>
</protein>
<name>A0ABW3PLU5_9BACL</name>
<sequence length="119" mass="13171">MRTSSFLLGITLGAVASSLLARNVHMPTSKDARRMLNNTKEKMMDMSFPGMGSMLSKAGIDSHVIDAKNSHSTVVKKQVSPKEREENMNLIKSFIRSNPDVKNEVEQVLKESHTVIPGM</sequence>